<dbReference type="Pfam" id="PF11817">
    <property type="entry name" value="Foie-gras_1"/>
    <property type="match status" value="1"/>
</dbReference>
<reference evidence="2" key="1">
    <citation type="submission" date="2022-10" db="EMBL/GenBank/DDBJ databases">
        <authorList>
            <person name="Hyden B.L."/>
            <person name="Feng K."/>
            <person name="Yates T."/>
            <person name="Jawdy S."/>
            <person name="Smart L.B."/>
            <person name="Muchero W."/>
        </authorList>
    </citation>
    <scope>NUCLEOTIDE SEQUENCE</scope>
    <source>
        <tissue evidence="2">Shoot tip</tissue>
    </source>
</reference>
<gene>
    <name evidence="2" type="ORF">OIU77_008707</name>
</gene>
<keyword evidence="3" id="KW-1185">Reference proteome</keyword>
<evidence type="ECO:0000313" key="2">
    <source>
        <dbReference type="EMBL" id="KAJ6332704.1"/>
    </source>
</evidence>
<proteinExistence type="predicted"/>
<sequence length="221" mass="24425">MPKQLLDAAASLYRQEGWVTLLWEVLGYLRECSRKSGSMKEFIEYSLELAALPVSSDSWIQSLRYKECSPAGPASLAQREIIQKEVFELVSGETRLQSVEGNSDLQVNGENPLHLEIDLVSPLRLVLLAAVAFHEPIIKPGASTSITVSLLSQLPLPVDIDKLEVQFNQSECNFVITNSESTSAAVSSGQHGRQIESAPLALITNKWLRLTYDVKPGQLIY</sequence>
<reference evidence="2" key="2">
    <citation type="journal article" date="2023" name="Int. J. Mol. Sci.">
        <title>De Novo Assembly and Annotation of 11 Diverse Shrub Willow (Salix) Genomes Reveals Novel Gene Organization in Sex-Linked Regions.</title>
        <authorList>
            <person name="Hyden B."/>
            <person name="Feng K."/>
            <person name="Yates T.B."/>
            <person name="Jawdy S."/>
            <person name="Cereghino C."/>
            <person name="Smart L.B."/>
            <person name="Muchero W."/>
        </authorList>
    </citation>
    <scope>NUCLEOTIDE SEQUENCE</scope>
    <source>
        <tissue evidence="2">Shoot tip</tissue>
    </source>
</reference>
<comment type="caution">
    <text evidence="2">The sequence shown here is derived from an EMBL/GenBank/DDBJ whole genome shotgun (WGS) entry which is preliminary data.</text>
</comment>
<organism evidence="2 3">
    <name type="scientific">Salix suchowensis</name>
    <dbReference type="NCBI Taxonomy" id="1278906"/>
    <lineage>
        <taxon>Eukaryota</taxon>
        <taxon>Viridiplantae</taxon>
        <taxon>Streptophyta</taxon>
        <taxon>Embryophyta</taxon>
        <taxon>Tracheophyta</taxon>
        <taxon>Spermatophyta</taxon>
        <taxon>Magnoliopsida</taxon>
        <taxon>eudicotyledons</taxon>
        <taxon>Gunneridae</taxon>
        <taxon>Pentapetalae</taxon>
        <taxon>rosids</taxon>
        <taxon>fabids</taxon>
        <taxon>Malpighiales</taxon>
        <taxon>Salicaceae</taxon>
        <taxon>Saliceae</taxon>
        <taxon>Salix</taxon>
    </lineage>
</organism>
<dbReference type="InterPro" id="IPR021773">
    <property type="entry name" value="TPC11"/>
</dbReference>
<protein>
    <recommendedName>
        <fullName evidence="1">Trafficking protein particle complex subunit 11 domain-containing protein</fullName>
    </recommendedName>
</protein>
<evidence type="ECO:0000313" key="3">
    <source>
        <dbReference type="Proteomes" id="UP001141253"/>
    </source>
</evidence>
<dbReference type="PANTHER" id="PTHR14374:SF0">
    <property type="entry name" value="TRAFFICKING PROTEIN PARTICLE COMPLEX SUBUNIT 11"/>
    <property type="match status" value="1"/>
</dbReference>
<accession>A0ABQ9AD31</accession>
<dbReference type="EMBL" id="JAPFFI010000021">
    <property type="protein sequence ID" value="KAJ6332704.1"/>
    <property type="molecule type" value="Genomic_DNA"/>
</dbReference>
<evidence type="ECO:0000259" key="1">
    <source>
        <dbReference type="Pfam" id="PF11817"/>
    </source>
</evidence>
<dbReference type="PANTHER" id="PTHR14374">
    <property type="entry name" value="FOIE GRAS"/>
    <property type="match status" value="1"/>
</dbReference>
<name>A0ABQ9AD31_9ROSI</name>
<dbReference type="Proteomes" id="UP001141253">
    <property type="component" value="Chromosome 11"/>
</dbReference>
<feature type="domain" description="Trafficking protein particle complex subunit 11" evidence="1">
    <location>
        <begin position="4"/>
        <end position="51"/>
    </location>
</feature>